<gene>
    <name evidence="2" type="ordered locus">Desti_0564</name>
</gene>
<accession>I4C155</accession>
<dbReference type="EMBL" id="CP003360">
    <property type="protein sequence ID" value="AFM23296.1"/>
    <property type="molecule type" value="Genomic_DNA"/>
</dbReference>
<keyword evidence="3" id="KW-1185">Reference proteome</keyword>
<keyword evidence="1" id="KW-0812">Transmembrane</keyword>
<dbReference type="AlphaFoldDB" id="I4C155"/>
<evidence type="ECO:0000256" key="1">
    <source>
        <dbReference type="SAM" id="Phobius"/>
    </source>
</evidence>
<name>I4C155_DESTA</name>
<reference evidence="3" key="1">
    <citation type="submission" date="2012-06" db="EMBL/GenBank/DDBJ databases">
        <title>Complete sequence of chromosome of Desulfomonile tiedjei DSM 6799.</title>
        <authorList>
            <person name="Lucas S."/>
            <person name="Copeland A."/>
            <person name="Lapidus A."/>
            <person name="Glavina del Rio T."/>
            <person name="Dalin E."/>
            <person name="Tice H."/>
            <person name="Bruce D."/>
            <person name="Goodwin L."/>
            <person name="Pitluck S."/>
            <person name="Peters L."/>
            <person name="Ovchinnikova G."/>
            <person name="Zeytun A."/>
            <person name="Lu M."/>
            <person name="Kyrpides N."/>
            <person name="Mavromatis K."/>
            <person name="Ivanova N."/>
            <person name="Brettin T."/>
            <person name="Detter J.C."/>
            <person name="Han C."/>
            <person name="Larimer F."/>
            <person name="Land M."/>
            <person name="Hauser L."/>
            <person name="Markowitz V."/>
            <person name="Cheng J.-F."/>
            <person name="Hugenholtz P."/>
            <person name="Woyke T."/>
            <person name="Wu D."/>
            <person name="Spring S."/>
            <person name="Schroeder M."/>
            <person name="Brambilla E."/>
            <person name="Klenk H.-P."/>
            <person name="Eisen J.A."/>
        </authorList>
    </citation>
    <scope>NUCLEOTIDE SEQUENCE [LARGE SCALE GENOMIC DNA]</scope>
    <source>
        <strain evidence="3">ATCC 49306 / DSM 6799 / DCB-1</strain>
    </source>
</reference>
<evidence type="ECO:0000313" key="3">
    <source>
        <dbReference type="Proteomes" id="UP000006055"/>
    </source>
</evidence>
<proteinExistence type="predicted"/>
<feature type="transmembrane region" description="Helical" evidence="1">
    <location>
        <begin position="263"/>
        <end position="284"/>
    </location>
</feature>
<dbReference type="KEGG" id="dti:Desti_0564"/>
<evidence type="ECO:0000313" key="2">
    <source>
        <dbReference type="EMBL" id="AFM23296.1"/>
    </source>
</evidence>
<dbReference type="HOGENOM" id="CLU_920487_0_0_7"/>
<organism evidence="2 3">
    <name type="scientific">Desulfomonile tiedjei (strain ATCC 49306 / DSM 6799 / DCB-1)</name>
    <dbReference type="NCBI Taxonomy" id="706587"/>
    <lineage>
        <taxon>Bacteria</taxon>
        <taxon>Pseudomonadati</taxon>
        <taxon>Thermodesulfobacteriota</taxon>
        <taxon>Desulfomonilia</taxon>
        <taxon>Desulfomonilales</taxon>
        <taxon>Desulfomonilaceae</taxon>
        <taxon>Desulfomonile</taxon>
    </lineage>
</organism>
<keyword evidence="1" id="KW-0472">Membrane</keyword>
<dbReference type="RefSeq" id="WP_014808452.1">
    <property type="nucleotide sequence ID" value="NC_018025.1"/>
</dbReference>
<dbReference type="Proteomes" id="UP000006055">
    <property type="component" value="Chromosome"/>
</dbReference>
<sequence>MSSIQANQERRSIRVKDFLDDFRAGMTDADMLKKYHLTPVGLEKFYNMLVEREIVSSSELEEHYRLESLRERQETETSSFICPCCLASHEVMFDICPSCGVSFQELISRENVNPSEVSEDSEPVAEQACKEDPTKQESLADAPVKHTEIPPAIVEPDEFMAPQTAREENDFLKSMETKPEFENSLDDILPALDQMEQDHVEESGPRCDGCETVMHFGVRDIYDRSRSKQALILAGILLFLGFCGSAVIGFFDGFSLLRLVTVYITGILFLLGAVFTGVAAFMFMAREKVFYCPSCTRIFPRA</sequence>
<keyword evidence="1" id="KW-1133">Transmembrane helix</keyword>
<protein>
    <submittedName>
        <fullName evidence="2">Uncharacterized protein</fullName>
    </submittedName>
</protein>
<feature type="transmembrane region" description="Helical" evidence="1">
    <location>
        <begin position="230"/>
        <end position="251"/>
    </location>
</feature>